<evidence type="ECO:0000313" key="3">
    <source>
        <dbReference type="Proteomes" id="UP000006512"/>
    </source>
</evidence>
<evidence type="ECO:0000313" key="2">
    <source>
        <dbReference type="EMBL" id="EGF92217.1"/>
    </source>
</evidence>
<keyword evidence="1" id="KW-0812">Transmembrane</keyword>
<accession>F4QKZ4</accession>
<dbReference type="PROSITE" id="PS51257">
    <property type="entry name" value="PROKAR_LIPOPROTEIN"/>
    <property type="match status" value="1"/>
</dbReference>
<dbReference type="STRING" id="715226.ABI_06510"/>
<evidence type="ECO:0000256" key="1">
    <source>
        <dbReference type="SAM" id="Phobius"/>
    </source>
</evidence>
<dbReference type="OrthoDB" id="165386at2"/>
<gene>
    <name evidence="2" type="ORF">ABI_06510</name>
</gene>
<feature type="transmembrane region" description="Helical" evidence="1">
    <location>
        <begin position="36"/>
        <end position="53"/>
    </location>
</feature>
<dbReference type="Proteomes" id="UP000006512">
    <property type="component" value="Unassembled WGS sequence"/>
</dbReference>
<dbReference type="eggNOG" id="ENOG5033A0S">
    <property type="taxonomic scope" value="Bacteria"/>
</dbReference>
<keyword evidence="3" id="KW-1185">Reference proteome</keyword>
<protein>
    <submittedName>
        <fullName evidence="2">Putative membrane protein</fullName>
    </submittedName>
</protein>
<keyword evidence="1" id="KW-1133">Transmembrane helix</keyword>
<dbReference type="HOGENOM" id="CLU_162674_0_0_5"/>
<keyword evidence="1" id="KW-0472">Membrane</keyword>
<sequence length="107" mass="11663">MKKFVVAGLGVAIALLLASCADRPMGAPGDPAFVRGLIDGLLAPLAFVVSLFTDDIRMYAFPNVGRWYDFGFLLGIGAWGGGGSHVVRRYIYVDRRTGQTVEERIER</sequence>
<reference evidence="3" key="1">
    <citation type="submission" date="2011-03" db="EMBL/GenBank/DDBJ databases">
        <title>Draft genome sequence of Brevundimonas diminuta.</title>
        <authorList>
            <person name="Brown P.J.B."/>
            <person name="Buechlein A."/>
            <person name="Hemmerich C."/>
            <person name="Brun Y.V."/>
        </authorList>
    </citation>
    <scope>NUCLEOTIDE SEQUENCE [LARGE SCALE GENOMIC DNA]</scope>
    <source>
        <strain evidence="3">C19</strain>
    </source>
</reference>
<dbReference type="RefSeq" id="WP_006271392.1">
    <property type="nucleotide sequence ID" value="NZ_GL883077.1"/>
</dbReference>
<proteinExistence type="predicted"/>
<dbReference type="EMBL" id="GL883077">
    <property type="protein sequence ID" value="EGF92217.1"/>
    <property type="molecule type" value="Genomic_DNA"/>
</dbReference>
<name>F4QKZ4_9CAUL</name>
<organism evidence="2 3">
    <name type="scientific">Asticcacaulis biprosthecium C19</name>
    <dbReference type="NCBI Taxonomy" id="715226"/>
    <lineage>
        <taxon>Bacteria</taxon>
        <taxon>Pseudomonadati</taxon>
        <taxon>Pseudomonadota</taxon>
        <taxon>Alphaproteobacteria</taxon>
        <taxon>Caulobacterales</taxon>
        <taxon>Caulobacteraceae</taxon>
        <taxon>Asticcacaulis</taxon>
    </lineage>
</organism>
<dbReference type="AlphaFoldDB" id="F4QKZ4"/>